<proteinExistence type="predicted"/>
<dbReference type="Proteomes" id="UP000277145">
    <property type="component" value="Unassembled WGS sequence"/>
</dbReference>
<name>A0A3A6VPB9_LEGPN</name>
<sequence length="586" mass="67938">MTIECYSIDGDECILRKEYDDAPDSEKFSGKAVIYTNLPLIKKIKHEIAKNKLHPIIVFNGSSRQSMFMEQLNALREKKLFRGSFCLALQKLCDYLKVELDKTLLPDITGDLEYGTTFNRIMDEVLNIEWLDNKKLQHKHVPYPDYNENWHAKLDPFKRILLFAQIQKIRNDHPDEDIIFNFIDDKDDILSTLKKYFINYSYMIPHGVTLRLNHYDGSNVSSYASIKGTGRPYKNYRQIVKDMHEHVYNLDAFAETINQNDKFSEIPAVRQILEHEFFVSDPDDVVSCLDKGKIPFVIRKSKSQISGYIMFTAVYKTSQGIFANRYGINTEGELYKFFDSQIEKMDIDSEGIIAALEREIVITKMIIEKTENLSKIPWKSQPEKKNTDLDYQENGEKEAETNPSELFTPMTKKTKSPHSSDRRENKQKSLCSQLRSCKFFVSSVNNAESELNKKQLPFLIRPSRASNNEYYLFTTVCKTSKGIFNHRYGIDRKGNLYSFDKDGTQKVNIMPKGIIATLKKEIAEETEKIEKVKDIAQITWVPDEYKSSKSSIKGKNRKPEWHLKFFNENGDSAQVSNTTPTLCKNI</sequence>
<evidence type="ECO:0000313" key="3">
    <source>
        <dbReference type="Proteomes" id="UP000277145"/>
    </source>
</evidence>
<feature type="region of interest" description="Disordered" evidence="1">
    <location>
        <begin position="378"/>
        <end position="427"/>
    </location>
</feature>
<dbReference type="AlphaFoldDB" id="A0A3A6VPB9"/>
<dbReference type="EMBL" id="QWDR01000001">
    <property type="protein sequence ID" value="RJY34074.1"/>
    <property type="molecule type" value="Genomic_DNA"/>
</dbReference>
<feature type="compositionally biased region" description="Basic and acidic residues" evidence="1">
    <location>
        <begin position="381"/>
        <end position="400"/>
    </location>
</feature>
<evidence type="ECO:0000313" key="2">
    <source>
        <dbReference type="EMBL" id="RJY34074.1"/>
    </source>
</evidence>
<evidence type="ECO:0000256" key="1">
    <source>
        <dbReference type="SAM" id="MobiDB-lite"/>
    </source>
</evidence>
<evidence type="ECO:0008006" key="4">
    <source>
        <dbReference type="Google" id="ProtNLM"/>
    </source>
</evidence>
<feature type="compositionally biased region" description="Basic and acidic residues" evidence="1">
    <location>
        <begin position="418"/>
        <end position="427"/>
    </location>
</feature>
<reference evidence="2 3" key="1">
    <citation type="submission" date="2018-08" db="EMBL/GenBank/DDBJ databases">
        <title>Genome Sequences of Legionella pneumophila subsp. pneumophila Isolates, Recovered from a Drinking Water System in a Large Builging.</title>
        <authorList>
            <person name="Gomez-Alvarez V."/>
            <person name="Boczek L."/>
            <person name="King D."/>
            <person name="Pemberton A."/>
            <person name="Pfaller S."/>
            <person name="Rodgers M."/>
            <person name="Santodomingo J."/>
            <person name="Revetta R."/>
        </authorList>
    </citation>
    <scope>NUCLEOTIDE SEQUENCE [LARGE SCALE GENOMIC DNA]</scope>
    <source>
        <strain evidence="2 3">L01C.1</strain>
    </source>
</reference>
<organism evidence="2 3">
    <name type="scientific">Legionella pneumophila subsp. pneumophila</name>
    <dbReference type="NCBI Taxonomy" id="91891"/>
    <lineage>
        <taxon>Bacteria</taxon>
        <taxon>Pseudomonadati</taxon>
        <taxon>Pseudomonadota</taxon>
        <taxon>Gammaproteobacteria</taxon>
        <taxon>Legionellales</taxon>
        <taxon>Legionellaceae</taxon>
        <taxon>Legionella</taxon>
    </lineage>
</organism>
<protein>
    <recommendedName>
        <fullName evidence="4">Dot/Icm T4SS effector</fullName>
    </recommendedName>
</protein>
<gene>
    <name evidence="2" type="ORF">D1H98_04570</name>
</gene>
<accession>A0A3A6VPB9</accession>
<comment type="caution">
    <text evidence="2">The sequence shown here is derived from an EMBL/GenBank/DDBJ whole genome shotgun (WGS) entry which is preliminary data.</text>
</comment>